<name>A0A1Y6K899_9CHLR</name>
<evidence type="ECO:0000259" key="3">
    <source>
        <dbReference type="Pfam" id="PF04321"/>
    </source>
</evidence>
<dbReference type="Gene3D" id="3.40.50.720">
    <property type="entry name" value="NAD(P)-binding Rossmann-like Domain"/>
    <property type="match status" value="1"/>
</dbReference>
<evidence type="ECO:0000313" key="4">
    <source>
        <dbReference type="EMBL" id="SMX54240.1"/>
    </source>
</evidence>
<dbReference type="GO" id="GO:0008831">
    <property type="term" value="F:dTDP-4-dehydrorhamnose reductase activity"/>
    <property type="evidence" value="ECO:0007669"/>
    <property type="project" value="UniProtKB-EC"/>
</dbReference>
<feature type="domain" description="RmlD-like substrate binding" evidence="3">
    <location>
        <begin position="4"/>
        <end position="295"/>
    </location>
</feature>
<dbReference type="Pfam" id="PF04321">
    <property type="entry name" value="RmlD_sub_bind"/>
    <property type="match status" value="1"/>
</dbReference>
<dbReference type="InterPro" id="IPR005913">
    <property type="entry name" value="dTDP_dehydrorham_reduct"/>
</dbReference>
<dbReference type="CDD" id="cd05254">
    <property type="entry name" value="dTDP_HR_like_SDR_e"/>
    <property type="match status" value="1"/>
</dbReference>
<accession>A0A1Y6K899</accession>
<dbReference type="RefSeq" id="WP_087862102.1">
    <property type="nucleotide sequence ID" value="NZ_LT859958.1"/>
</dbReference>
<dbReference type="KEGG" id="abat:CFX1CAM_1175"/>
<dbReference type="PANTHER" id="PTHR10491:SF4">
    <property type="entry name" value="METHIONINE ADENOSYLTRANSFERASE 2 SUBUNIT BETA"/>
    <property type="match status" value="1"/>
</dbReference>
<dbReference type="Proteomes" id="UP000195514">
    <property type="component" value="Chromosome I"/>
</dbReference>
<dbReference type="SUPFAM" id="SSF51735">
    <property type="entry name" value="NAD(P)-binding Rossmann-fold domains"/>
    <property type="match status" value="1"/>
</dbReference>
<comment type="function">
    <text evidence="2">Catalyzes the reduction of dTDP-6-deoxy-L-lyxo-4-hexulose to yield dTDP-L-rhamnose.</text>
</comment>
<comment type="pathway">
    <text evidence="2">Carbohydrate biosynthesis; dTDP-L-rhamnose biosynthesis.</text>
</comment>
<keyword evidence="2" id="KW-0521">NADP</keyword>
<evidence type="ECO:0000256" key="2">
    <source>
        <dbReference type="RuleBase" id="RU364082"/>
    </source>
</evidence>
<dbReference type="OrthoDB" id="9803892at2"/>
<dbReference type="EMBL" id="LT859958">
    <property type="protein sequence ID" value="SMX54240.1"/>
    <property type="molecule type" value="Genomic_DNA"/>
</dbReference>
<dbReference type="PANTHER" id="PTHR10491">
    <property type="entry name" value="DTDP-4-DEHYDRORHAMNOSE REDUCTASE"/>
    <property type="match status" value="1"/>
</dbReference>
<gene>
    <name evidence="4" type="primary">rmlD</name>
    <name evidence="4" type="ORF">CFX1CAM_1175</name>
</gene>
<dbReference type="GO" id="GO:0019305">
    <property type="term" value="P:dTDP-rhamnose biosynthetic process"/>
    <property type="evidence" value="ECO:0007669"/>
    <property type="project" value="UniProtKB-UniPathway"/>
</dbReference>
<dbReference type="Gene3D" id="3.90.25.10">
    <property type="entry name" value="UDP-galactose 4-epimerase, domain 1"/>
    <property type="match status" value="1"/>
</dbReference>
<protein>
    <recommendedName>
        <fullName evidence="2">dTDP-4-dehydrorhamnose reductase</fullName>
        <ecNumber evidence="2">1.1.1.133</ecNumber>
    </recommendedName>
</protein>
<dbReference type="EC" id="1.1.1.133" evidence="2"/>
<dbReference type="GO" id="GO:0005829">
    <property type="term" value="C:cytosol"/>
    <property type="evidence" value="ECO:0007669"/>
    <property type="project" value="TreeGrafter"/>
</dbReference>
<proteinExistence type="inferred from homology"/>
<keyword evidence="5" id="KW-1185">Reference proteome</keyword>
<evidence type="ECO:0000256" key="1">
    <source>
        <dbReference type="ARBA" id="ARBA00010944"/>
    </source>
</evidence>
<dbReference type="UniPathway" id="UPA00124"/>
<evidence type="ECO:0000313" key="5">
    <source>
        <dbReference type="Proteomes" id="UP000195514"/>
    </source>
</evidence>
<dbReference type="NCBIfam" id="TIGR01214">
    <property type="entry name" value="rmlD"/>
    <property type="match status" value="1"/>
</dbReference>
<dbReference type="InterPro" id="IPR029903">
    <property type="entry name" value="RmlD-like-bd"/>
</dbReference>
<dbReference type="InterPro" id="IPR036291">
    <property type="entry name" value="NAD(P)-bd_dom_sf"/>
</dbReference>
<dbReference type="AlphaFoldDB" id="A0A1Y6K899"/>
<organism evidence="4 5">
    <name type="scientific">Candidatus Brevifilum fermentans</name>
    <dbReference type="NCBI Taxonomy" id="1986204"/>
    <lineage>
        <taxon>Bacteria</taxon>
        <taxon>Bacillati</taxon>
        <taxon>Chloroflexota</taxon>
        <taxon>Anaerolineae</taxon>
        <taxon>Anaerolineales</taxon>
        <taxon>Anaerolineaceae</taxon>
        <taxon>Candidatus Brevifilum</taxon>
    </lineage>
</organism>
<reference evidence="5" key="1">
    <citation type="submission" date="2017-05" db="EMBL/GenBank/DDBJ databases">
        <authorList>
            <person name="Kirkegaard R."/>
            <person name="Mcilroy J S."/>
        </authorList>
    </citation>
    <scope>NUCLEOTIDE SEQUENCE [LARGE SCALE GENOMIC DNA]</scope>
</reference>
<comment type="similarity">
    <text evidence="1 2">Belongs to the dTDP-4-dehydrorhamnose reductase family.</text>
</comment>
<keyword evidence="2 4" id="KW-0560">Oxidoreductase</keyword>
<sequence length="297" mass="33456">MTIKILLLGNTGQLGWELNRTLFTLGELTALDYPQINMADPENIRALVRRMRPNIVVNATAYTNVDQAEIEPNLAYAINAAGVEVLALETAELGSALIHYSTDYVFDGQKGTPYTEDDLPSPLNVYGKTKLAGENKVKDCTEIYLVFRTSWVYSLRRPSFVTKVLQWAREQETLRIVDDQISSPTWARTLAEATAQIIAQGQSDPVGYIQEKQGVYHLTDRGGCSRYEWAKAILKLDPKKEEQIVKEILPAKSVEFPSLAHRPLNSELDLSKVQEKFHIHLPAWQTSIHLAINRFST</sequence>